<sequence>MPQTYARIEDADTAQKMSRLLEHLEDNDDVQNVWHNWENEDDFSEDEE</sequence>
<dbReference type="EMBL" id="FNID01000020">
    <property type="protein sequence ID" value="SDN46700.1"/>
    <property type="molecule type" value="Genomic_DNA"/>
</dbReference>
<dbReference type="Gene3D" id="3.30.70.980">
    <property type="match status" value="1"/>
</dbReference>
<feature type="domain" description="TACO1/YebC-like second and third" evidence="2">
    <location>
        <begin position="2"/>
        <end position="37"/>
    </location>
</feature>
<dbReference type="InterPro" id="IPR029072">
    <property type="entry name" value="YebC-like"/>
</dbReference>
<evidence type="ECO:0000259" key="2">
    <source>
        <dbReference type="Pfam" id="PF01709"/>
    </source>
</evidence>
<name>A0A1H0BM21_9FIRM</name>
<dbReference type="Pfam" id="PF01709">
    <property type="entry name" value="Transcrip_reg"/>
    <property type="match status" value="1"/>
</dbReference>
<keyword evidence="4" id="KW-1185">Reference proteome</keyword>
<accession>A0A1H0BM21</accession>
<dbReference type="GO" id="GO:0003677">
    <property type="term" value="F:DNA binding"/>
    <property type="evidence" value="ECO:0007669"/>
    <property type="project" value="UniProtKB-KW"/>
</dbReference>
<dbReference type="STRING" id="258515.SAMN05192585_1204"/>
<dbReference type="AlphaFoldDB" id="A0A1H0BM21"/>
<keyword evidence="1" id="KW-0238">DNA-binding</keyword>
<organism evidence="3 4">
    <name type="scientific">Acetanaerobacterium elongatum</name>
    <dbReference type="NCBI Taxonomy" id="258515"/>
    <lineage>
        <taxon>Bacteria</taxon>
        <taxon>Bacillati</taxon>
        <taxon>Bacillota</taxon>
        <taxon>Clostridia</taxon>
        <taxon>Eubacteriales</taxon>
        <taxon>Oscillospiraceae</taxon>
        <taxon>Acetanaerobacterium</taxon>
    </lineage>
</organism>
<dbReference type="SUPFAM" id="SSF75625">
    <property type="entry name" value="YebC-like"/>
    <property type="match status" value="1"/>
</dbReference>
<gene>
    <name evidence="3" type="ORF">SAMN05192585_1204</name>
</gene>
<dbReference type="InterPro" id="IPR026564">
    <property type="entry name" value="Transcrip_reg_TACO1-like_dom3"/>
</dbReference>
<dbReference type="InterPro" id="IPR048300">
    <property type="entry name" value="TACO1_YebC-like_2nd/3rd_dom"/>
</dbReference>
<protein>
    <submittedName>
        <fullName evidence="3">Transcriptional regulator</fullName>
    </submittedName>
</protein>
<evidence type="ECO:0000313" key="3">
    <source>
        <dbReference type="EMBL" id="SDN46700.1"/>
    </source>
</evidence>
<reference evidence="3 4" key="1">
    <citation type="submission" date="2016-10" db="EMBL/GenBank/DDBJ databases">
        <authorList>
            <person name="de Groot N.N."/>
        </authorList>
    </citation>
    <scope>NUCLEOTIDE SEQUENCE [LARGE SCALE GENOMIC DNA]</scope>
    <source>
        <strain evidence="3 4">CGMCC 1.5012</strain>
    </source>
</reference>
<proteinExistence type="predicted"/>
<dbReference type="Proteomes" id="UP000199182">
    <property type="component" value="Unassembled WGS sequence"/>
</dbReference>
<evidence type="ECO:0000256" key="1">
    <source>
        <dbReference type="ARBA" id="ARBA00023125"/>
    </source>
</evidence>
<evidence type="ECO:0000313" key="4">
    <source>
        <dbReference type="Proteomes" id="UP000199182"/>
    </source>
</evidence>